<accession>A0A0C2S939</accession>
<proteinExistence type="predicted"/>
<evidence type="ECO:0000313" key="1">
    <source>
        <dbReference type="EMBL" id="KIL59320.1"/>
    </source>
</evidence>
<organism evidence="1 2">
    <name type="scientific">Amanita muscaria (strain Koide BX008)</name>
    <dbReference type="NCBI Taxonomy" id="946122"/>
    <lineage>
        <taxon>Eukaryota</taxon>
        <taxon>Fungi</taxon>
        <taxon>Dikarya</taxon>
        <taxon>Basidiomycota</taxon>
        <taxon>Agaricomycotina</taxon>
        <taxon>Agaricomycetes</taxon>
        <taxon>Agaricomycetidae</taxon>
        <taxon>Agaricales</taxon>
        <taxon>Pluteineae</taxon>
        <taxon>Amanitaceae</taxon>
        <taxon>Amanita</taxon>
    </lineage>
</organism>
<evidence type="ECO:0000313" key="2">
    <source>
        <dbReference type="Proteomes" id="UP000054549"/>
    </source>
</evidence>
<dbReference type="AlphaFoldDB" id="A0A0C2S939"/>
<dbReference type="InParanoid" id="A0A0C2S939"/>
<gene>
    <name evidence="1" type="ORF">M378DRAFT_1013557</name>
</gene>
<dbReference type="HOGENOM" id="CLU_2721719_0_0_1"/>
<reference evidence="1 2" key="1">
    <citation type="submission" date="2014-04" db="EMBL/GenBank/DDBJ databases">
        <title>Evolutionary Origins and Diversification of the Mycorrhizal Mutualists.</title>
        <authorList>
            <consortium name="DOE Joint Genome Institute"/>
            <consortium name="Mycorrhizal Genomics Consortium"/>
            <person name="Kohler A."/>
            <person name="Kuo A."/>
            <person name="Nagy L.G."/>
            <person name="Floudas D."/>
            <person name="Copeland A."/>
            <person name="Barry K.W."/>
            <person name="Cichocki N."/>
            <person name="Veneault-Fourrey C."/>
            <person name="LaButti K."/>
            <person name="Lindquist E.A."/>
            <person name="Lipzen A."/>
            <person name="Lundell T."/>
            <person name="Morin E."/>
            <person name="Murat C."/>
            <person name="Riley R."/>
            <person name="Ohm R."/>
            <person name="Sun H."/>
            <person name="Tunlid A."/>
            <person name="Henrissat B."/>
            <person name="Grigoriev I.V."/>
            <person name="Hibbett D.S."/>
            <person name="Martin F."/>
        </authorList>
    </citation>
    <scope>NUCLEOTIDE SEQUENCE [LARGE SCALE GENOMIC DNA]</scope>
    <source>
        <strain evidence="1 2">Koide BX008</strain>
    </source>
</reference>
<dbReference type="EMBL" id="KN818318">
    <property type="protein sequence ID" value="KIL59320.1"/>
    <property type="molecule type" value="Genomic_DNA"/>
</dbReference>
<protein>
    <submittedName>
        <fullName evidence="1">Uncharacterized protein</fullName>
    </submittedName>
</protein>
<dbReference type="Proteomes" id="UP000054549">
    <property type="component" value="Unassembled WGS sequence"/>
</dbReference>
<sequence>MTDRFKDRIILLAESFTTALRISTFSSDVISGMKTDQLTSAGIREWDDVEIMKIYERVQRMYDHSTSRSSSQ</sequence>
<keyword evidence="2" id="KW-1185">Reference proteome</keyword>
<name>A0A0C2S939_AMAMK</name>